<dbReference type="Pfam" id="PF00550">
    <property type="entry name" value="PP-binding"/>
    <property type="match status" value="1"/>
</dbReference>
<evidence type="ECO:0007829" key="18">
    <source>
        <dbReference type="PDB" id="7ZM7"/>
    </source>
</evidence>
<dbReference type="HOGENOM" id="CLU_108696_0_0_1"/>
<dbReference type="HAMAP" id="MF_01217">
    <property type="entry name" value="Acyl_carrier"/>
    <property type="match status" value="1"/>
</dbReference>
<dbReference type="Gene3D" id="1.10.1200.10">
    <property type="entry name" value="ACP-like"/>
    <property type="match status" value="1"/>
</dbReference>
<keyword evidence="11" id="KW-0443">Lipid metabolism</keyword>
<dbReference type="SUPFAM" id="SSF47336">
    <property type="entry name" value="ACP-like"/>
    <property type="match status" value="1"/>
</dbReference>
<evidence type="ECO:0000256" key="8">
    <source>
        <dbReference type="ARBA" id="ARBA00022832"/>
    </source>
</evidence>
<organism evidence="17">
    <name type="scientific">Chaetomium thermophilum (strain DSM 1495 / CBS 144.50 / IMI 039719)</name>
    <name type="common">Thermochaetoides thermophila</name>
    <dbReference type="NCBI Taxonomy" id="759272"/>
    <lineage>
        <taxon>Eukaryota</taxon>
        <taxon>Fungi</taxon>
        <taxon>Dikarya</taxon>
        <taxon>Ascomycota</taxon>
        <taxon>Pezizomycotina</taxon>
        <taxon>Sordariomycetes</taxon>
        <taxon>Sordariomycetidae</taxon>
        <taxon>Sordariales</taxon>
        <taxon>Chaetomiaceae</taxon>
        <taxon>Thermochaetoides</taxon>
    </lineage>
</organism>
<reference evidence="18 19" key="2">
    <citation type="journal article" date="2022" name="Sci. Adv.">
        <title>Conformational changes in mitochondrial complex I of the thermophilic eukaryote &lt;i&gt;Chaetomium thermophilum&lt;/i&gt;.</title>
        <authorList>
            <person name="Laube E."/>
            <person name="Meier-Credo J."/>
            <person name="Langer J.D."/>
            <person name="Kuhlbrandt W."/>
        </authorList>
    </citation>
    <scope>STRUCTURE BY ELECTRON MICROSCOPY (2.44 ANGSTROMS)</scope>
</reference>
<evidence type="ECO:0000256" key="7">
    <source>
        <dbReference type="ARBA" id="ARBA00022553"/>
    </source>
</evidence>
<evidence type="ECO:0000313" key="16">
    <source>
        <dbReference type="EMBL" id="EGS19549.1"/>
    </source>
</evidence>
<dbReference type="GO" id="GO:0000036">
    <property type="term" value="F:acyl carrier activity"/>
    <property type="evidence" value="ECO:0007669"/>
    <property type="project" value="TreeGrafter"/>
</dbReference>
<protein>
    <recommendedName>
        <fullName evidence="14">Acyl carrier protein</fullName>
    </recommendedName>
</protein>
<keyword evidence="13 14" id="KW-0275">Fatty acid biosynthesis</keyword>
<dbReference type="NCBIfam" id="NF002148">
    <property type="entry name" value="PRK00982.1-2"/>
    <property type="match status" value="1"/>
</dbReference>
<dbReference type="eggNOG" id="KOG1748">
    <property type="taxonomic scope" value="Eukaryota"/>
</dbReference>
<dbReference type="AlphaFoldDB" id="G0SBG9"/>
<keyword evidence="4" id="KW-0813">Transport</keyword>
<evidence type="ECO:0000256" key="11">
    <source>
        <dbReference type="ARBA" id="ARBA00023098"/>
    </source>
</evidence>
<dbReference type="PROSITE" id="PS00012">
    <property type="entry name" value="PHOSPHOPANTETHEINE"/>
    <property type="match status" value="1"/>
</dbReference>
<dbReference type="Proteomes" id="UP000008066">
    <property type="component" value="Unassembled WGS sequence"/>
</dbReference>
<dbReference type="EMDB" id="EMD-14796"/>
<dbReference type="GeneID" id="18259061"/>
<dbReference type="EMBL" id="GL988044">
    <property type="protein sequence ID" value="EGS19549.1"/>
    <property type="molecule type" value="Genomic_DNA"/>
</dbReference>
<dbReference type="NCBIfam" id="TIGR00517">
    <property type="entry name" value="acyl_carrier"/>
    <property type="match status" value="1"/>
</dbReference>
<dbReference type="PDB" id="7ZMG">
    <property type="method" value="EM"/>
    <property type="resolution" value="2.44 A"/>
    <property type="chains" value="O/Q=1-141"/>
</dbReference>
<evidence type="ECO:0000256" key="2">
    <source>
        <dbReference type="ARBA" id="ARBA00005194"/>
    </source>
</evidence>
<dbReference type="PANTHER" id="PTHR20863:SF28">
    <property type="entry name" value="ACYL CARRIER PROTEIN, MITOCHONDRIAL"/>
    <property type="match status" value="1"/>
</dbReference>
<evidence type="ECO:0007829" key="19">
    <source>
        <dbReference type="PDB" id="7ZM8"/>
    </source>
</evidence>
<dbReference type="PROSITE" id="PS50075">
    <property type="entry name" value="CARRIER"/>
    <property type="match status" value="1"/>
</dbReference>
<dbReference type="PDB" id="7ZM8">
    <property type="method" value="EM"/>
    <property type="resolution" value="2.76 A"/>
    <property type="chains" value="Q=1-141"/>
</dbReference>
<dbReference type="STRING" id="759272.G0SBG9"/>
<dbReference type="InterPro" id="IPR003231">
    <property type="entry name" value="ACP"/>
</dbReference>
<comment type="subcellular location">
    <subcellularLocation>
        <location evidence="1">Mitochondrion</location>
    </subcellularLocation>
</comment>
<dbReference type="EMDB" id="EMD-14794"/>
<keyword evidence="7" id="KW-0597">Phosphoprotein</keyword>
<evidence type="ECO:0000256" key="5">
    <source>
        <dbReference type="ARBA" id="ARBA00022450"/>
    </source>
</evidence>
<dbReference type="InterPro" id="IPR006162">
    <property type="entry name" value="Ppantetheine_attach_site"/>
</dbReference>
<feature type="domain" description="Carrier" evidence="15">
    <location>
        <begin position="62"/>
        <end position="138"/>
    </location>
</feature>
<evidence type="ECO:0000256" key="12">
    <source>
        <dbReference type="ARBA" id="ARBA00023128"/>
    </source>
</evidence>
<evidence type="ECO:0000256" key="6">
    <source>
        <dbReference type="ARBA" id="ARBA00022516"/>
    </source>
</evidence>
<keyword evidence="5 14" id="KW-0596">Phosphopantetheine</keyword>
<dbReference type="FunFam" id="1.10.1200.10:FF:000003">
    <property type="entry name" value="Acyl carrier protein"/>
    <property type="match status" value="1"/>
</dbReference>
<dbReference type="PDB" id="7ZM7">
    <property type="method" value="EM"/>
    <property type="resolution" value="2.77 A"/>
    <property type="chains" value="O/Q=1-141"/>
</dbReference>
<dbReference type="PANTHER" id="PTHR20863">
    <property type="entry name" value="ACYL CARRIER PROTEIN"/>
    <property type="match status" value="1"/>
</dbReference>
<evidence type="ECO:0000256" key="14">
    <source>
        <dbReference type="RuleBase" id="RU000722"/>
    </source>
</evidence>
<keyword evidence="8" id="KW-0276">Fatty acid metabolism</keyword>
<name>G0SBG9_CHATD</name>
<evidence type="ECO:0000313" key="17">
    <source>
        <dbReference type="Proteomes" id="UP000008066"/>
    </source>
</evidence>
<keyword evidence="9" id="KW-0809">Transit peptide</keyword>
<dbReference type="RefSeq" id="XP_006695371.1">
    <property type="nucleotide sequence ID" value="XM_006695308.1"/>
</dbReference>
<dbReference type="GO" id="GO:0000035">
    <property type="term" value="F:acyl binding"/>
    <property type="evidence" value="ECO:0007669"/>
    <property type="project" value="TreeGrafter"/>
</dbReference>
<dbReference type="KEGG" id="cthr:CTHT_0050230"/>
<dbReference type="PDB" id="7ZMB">
    <property type="method" value="EM"/>
    <property type="resolution" value="2.75 A"/>
    <property type="chains" value="O/Q=1-141"/>
</dbReference>
<comment type="pathway">
    <text evidence="2">Lipid metabolism; fatty acid biosynthesis.</text>
</comment>
<dbReference type="PDB" id="7ZME">
    <property type="method" value="EM"/>
    <property type="resolution" value="2.83 A"/>
    <property type="chains" value="Q=1-141"/>
</dbReference>
<keyword evidence="18 19" id="KW-0002">3D-structure</keyword>
<accession>G0SBG9</accession>
<dbReference type="InterPro" id="IPR036736">
    <property type="entry name" value="ACP-like_sf"/>
</dbReference>
<dbReference type="InterPro" id="IPR009081">
    <property type="entry name" value="PP-bd_ACP"/>
</dbReference>
<evidence type="ECO:0000256" key="4">
    <source>
        <dbReference type="ARBA" id="ARBA00022448"/>
    </source>
</evidence>
<dbReference type="EMDB" id="EMD-14791"/>
<dbReference type="EMDB" id="EMD-14792"/>
<comment type="function">
    <text evidence="14">Carrier of the growing fatty acid chain in fatty acid biosynthesis.</text>
</comment>
<evidence type="ECO:0000259" key="15">
    <source>
        <dbReference type="PROSITE" id="PS50075"/>
    </source>
</evidence>
<sequence>MFRSAVLRSAAAATRTTIRSIPPAAAKKFAVAPVSRVTSFIPKTASWQVIRCYASNEGLQKVEVYERIKSLLAGFDKVNDPNNITETAHFANDLGLDSLDTVEVVMAIEEEFSIEIPDKDADQIHSVDKAIEYILRQPDAH</sequence>
<dbReference type="EMDB" id="EMD-14797"/>
<dbReference type="SMR" id="G0SBG9"/>
<keyword evidence="17" id="KW-1185">Reference proteome</keyword>
<evidence type="ECO:0000256" key="9">
    <source>
        <dbReference type="ARBA" id="ARBA00022946"/>
    </source>
</evidence>
<dbReference type="OMA" id="RFKTPRD"/>
<evidence type="ECO:0000256" key="13">
    <source>
        <dbReference type="ARBA" id="ARBA00023160"/>
    </source>
</evidence>
<dbReference type="PDB" id="7ZMH">
    <property type="method" value="EM"/>
    <property type="resolution" value="2.47 A"/>
    <property type="chains" value="Q=1-141"/>
</dbReference>
<keyword evidence="6 14" id="KW-0444">Lipid biosynthesis</keyword>
<gene>
    <name evidence="16" type="ORF">CTHT_0050230</name>
</gene>
<keyword evidence="12" id="KW-0496">Mitochondrion</keyword>
<comment type="similarity">
    <text evidence="3">Belongs to the acyl carrier protein (ACP) family.</text>
</comment>
<dbReference type="EMDB" id="EMD-14798"/>
<evidence type="ECO:0000256" key="1">
    <source>
        <dbReference type="ARBA" id="ARBA00004173"/>
    </source>
</evidence>
<dbReference type="OrthoDB" id="448946at2759"/>
<keyword evidence="10" id="KW-0249">Electron transport</keyword>
<evidence type="ECO:0000256" key="3">
    <source>
        <dbReference type="ARBA" id="ARBA00010930"/>
    </source>
</evidence>
<dbReference type="GO" id="GO:0099128">
    <property type="term" value="C:mitochondrial [2Fe-2S] assembly complex"/>
    <property type="evidence" value="ECO:0007669"/>
    <property type="project" value="UniProtKB-ARBA"/>
</dbReference>
<proteinExistence type="evidence at protein level"/>
<reference evidence="16 17" key="1">
    <citation type="journal article" date="2011" name="Cell">
        <title>Insight into structure and assembly of the nuclear pore complex by utilizing the genome of a eukaryotic thermophile.</title>
        <authorList>
            <person name="Amlacher S."/>
            <person name="Sarges P."/>
            <person name="Flemming D."/>
            <person name="van Noort V."/>
            <person name="Kunze R."/>
            <person name="Devos D.P."/>
            <person name="Arumugam M."/>
            <person name="Bork P."/>
            <person name="Hurt E."/>
        </authorList>
    </citation>
    <scope>NUCLEOTIDE SEQUENCE [LARGE SCALE GENOMIC DNA]</scope>
    <source>
        <strain evidence="17">DSM 1495 / CBS 144.50 / IMI 039719</strain>
    </source>
</reference>
<evidence type="ECO:0000256" key="10">
    <source>
        <dbReference type="ARBA" id="ARBA00022982"/>
    </source>
</evidence>